<evidence type="ECO:0000313" key="2">
    <source>
        <dbReference type="EMBL" id="GFY84212.1"/>
    </source>
</evidence>
<keyword evidence="3" id="KW-1185">Reference proteome</keyword>
<comment type="caution">
    <text evidence="2">The sequence shown here is derived from an EMBL/GenBank/DDBJ whole genome shotgun (WGS) entry which is preliminary data.</text>
</comment>
<sequence>MDKMTSQKDRVTYARIMGHTQEGCKANKSRKGESVKPADITTKKGKETEPPATATEGQTRTSEIGTNKGNQLEWVEWAKKKERNAKGNTKDTNASLEIADPTQITKSSSKQSQGTPIQHLTPKVGGTTIGHSSRGHAEESEG</sequence>
<protein>
    <submittedName>
        <fullName evidence="2">Uncharacterized protein</fullName>
    </submittedName>
</protein>
<proteinExistence type="predicted"/>
<accession>A0A7J0ECY9</accession>
<dbReference type="Proteomes" id="UP000585474">
    <property type="component" value="Unassembled WGS sequence"/>
</dbReference>
<feature type="compositionally biased region" description="Basic and acidic residues" evidence="1">
    <location>
        <begin position="1"/>
        <end position="12"/>
    </location>
</feature>
<evidence type="ECO:0000256" key="1">
    <source>
        <dbReference type="SAM" id="MobiDB-lite"/>
    </source>
</evidence>
<feature type="compositionally biased region" description="Basic and acidic residues" evidence="1">
    <location>
        <begin position="30"/>
        <end position="49"/>
    </location>
</feature>
<feature type="compositionally biased region" description="Polar residues" evidence="1">
    <location>
        <begin position="55"/>
        <end position="70"/>
    </location>
</feature>
<reference evidence="2 3" key="1">
    <citation type="submission" date="2019-07" db="EMBL/GenBank/DDBJ databases">
        <title>De Novo Assembly of kiwifruit Actinidia rufa.</title>
        <authorList>
            <person name="Sugita-Konishi S."/>
            <person name="Sato K."/>
            <person name="Mori E."/>
            <person name="Abe Y."/>
            <person name="Kisaki G."/>
            <person name="Hamano K."/>
            <person name="Suezawa K."/>
            <person name="Otani M."/>
            <person name="Fukuda T."/>
            <person name="Manabe T."/>
            <person name="Gomi K."/>
            <person name="Tabuchi M."/>
            <person name="Akimitsu K."/>
            <person name="Kataoka I."/>
        </authorList>
    </citation>
    <scope>NUCLEOTIDE SEQUENCE [LARGE SCALE GENOMIC DNA]</scope>
    <source>
        <strain evidence="3">cv. Fuchu</strain>
    </source>
</reference>
<organism evidence="2 3">
    <name type="scientific">Actinidia rufa</name>
    <dbReference type="NCBI Taxonomy" id="165716"/>
    <lineage>
        <taxon>Eukaryota</taxon>
        <taxon>Viridiplantae</taxon>
        <taxon>Streptophyta</taxon>
        <taxon>Embryophyta</taxon>
        <taxon>Tracheophyta</taxon>
        <taxon>Spermatophyta</taxon>
        <taxon>Magnoliopsida</taxon>
        <taxon>eudicotyledons</taxon>
        <taxon>Gunneridae</taxon>
        <taxon>Pentapetalae</taxon>
        <taxon>asterids</taxon>
        <taxon>Ericales</taxon>
        <taxon>Actinidiaceae</taxon>
        <taxon>Actinidia</taxon>
    </lineage>
</organism>
<feature type="compositionally biased region" description="Basic and acidic residues" evidence="1">
    <location>
        <begin position="76"/>
        <end position="89"/>
    </location>
</feature>
<dbReference type="EMBL" id="BJWL01000003">
    <property type="protein sequence ID" value="GFY84212.1"/>
    <property type="molecule type" value="Genomic_DNA"/>
</dbReference>
<gene>
    <name evidence="2" type="ORF">Acr_03g0009860</name>
</gene>
<dbReference type="AlphaFoldDB" id="A0A7J0ECY9"/>
<feature type="region of interest" description="Disordered" evidence="1">
    <location>
        <begin position="1"/>
        <end position="142"/>
    </location>
</feature>
<evidence type="ECO:0000313" key="3">
    <source>
        <dbReference type="Proteomes" id="UP000585474"/>
    </source>
</evidence>
<name>A0A7J0ECY9_9ERIC</name>